<dbReference type="Proteomes" id="UP001367508">
    <property type="component" value="Unassembled WGS sequence"/>
</dbReference>
<proteinExistence type="predicted"/>
<comment type="caution">
    <text evidence="1">The sequence shown here is derived from an EMBL/GenBank/DDBJ whole genome shotgun (WGS) entry which is preliminary data.</text>
</comment>
<accession>A0AAN9JXR7</accession>
<organism evidence="1 2">
    <name type="scientific">Canavalia gladiata</name>
    <name type="common">Sword bean</name>
    <name type="synonym">Dolichos gladiatus</name>
    <dbReference type="NCBI Taxonomy" id="3824"/>
    <lineage>
        <taxon>Eukaryota</taxon>
        <taxon>Viridiplantae</taxon>
        <taxon>Streptophyta</taxon>
        <taxon>Embryophyta</taxon>
        <taxon>Tracheophyta</taxon>
        <taxon>Spermatophyta</taxon>
        <taxon>Magnoliopsida</taxon>
        <taxon>eudicotyledons</taxon>
        <taxon>Gunneridae</taxon>
        <taxon>Pentapetalae</taxon>
        <taxon>rosids</taxon>
        <taxon>fabids</taxon>
        <taxon>Fabales</taxon>
        <taxon>Fabaceae</taxon>
        <taxon>Papilionoideae</taxon>
        <taxon>50 kb inversion clade</taxon>
        <taxon>NPAAA clade</taxon>
        <taxon>indigoferoid/millettioid clade</taxon>
        <taxon>Phaseoleae</taxon>
        <taxon>Canavalia</taxon>
    </lineage>
</organism>
<sequence>MGKSSKRNVICKEAEVGLSAKFRWNSRRKFDVDEPGMLHVITTKNKQVHFVCGGGVEMVDIWQFQGFVFRVAVSSIMSYLTSKKLANTILSPFLDDKTHKAKDFYDKNQLFKFPSVAYSPLSN</sequence>
<protein>
    <submittedName>
        <fullName evidence="1">Uncharacterized protein</fullName>
    </submittedName>
</protein>
<dbReference type="EMBL" id="JAYMYQ010000011">
    <property type="protein sequence ID" value="KAK7306238.1"/>
    <property type="molecule type" value="Genomic_DNA"/>
</dbReference>
<evidence type="ECO:0000313" key="2">
    <source>
        <dbReference type="Proteomes" id="UP001367508"/>
    </source>
</evidence>
<name>A0AAN9JXR7_CANGL</name>
<reference evidence="1 2" key="1">
    <citation type="submission" date="2024-01" db="EMBL/GenBank/DDBJ databases">
        <title>The genomes of 5 underutilized Papilionoideae crops provide insights into root nodulation and disease resistanc.</title>
        <authorList>
            <person name="Jiang F."/>
        </authorList>
    </citation>
    <scope>NUCLEOTIDE SEQUENCE [LARGE SCALE GENOMIC DNA]</scope>
    <source>
        <strain evidence="1">LVBAO_FW01</strain>
        <tissue evidence="1">Leaves</tissue>
    </source>
</reference>
<evidence type="ECO:0000313" key="1">
    <source>
        <dbReference type="EMBL" id="KAK7306238.1"/>
    </source>
</evidence>
<dbReference type="AlphaFoldDB" id="A0AAN9JXR7"/>
<gene>
    <name evidence="1" type="ORF">VNO77_44164</name>
</gene>
<keyword evidence="2" id="KW-1185">Reference proteome</keyword>